<gene>
    <name evidence="2" type="ORF">B296_00026577</name>
</gene>
<dbReference type="EMBL" id="AMZH03001648">
    <property type="protein sequence ID" value="RRT78548.1"/>
    <property type="molecule type" value="Genomic_DNA"/>
</dbReference>
<comment type="caution">
    <text evidence="2">The sequence shown here is derived from an EMBL/GenBank/DDBJ whole genome shotgun (WGS) entry which is preliminary data.</text>
</comment>
<dbReference type="AlphaFoldDB" id="A0A427AQQ9"/>
<keyword evidence="1" id="KW-1133">Transmembrane helix</keyword>
<reference evidence="2 3" key="1">
    <citation type="journal article" date="2014" name="Agronomy (Basel)">
        <title>A Draft Genome Sequence for Ensete ventricosum, the Drought-Tolerant Tree Against Hunger.</title>
        <authorList>
            <person name="Harrison J."/>
            <person name="Moore K.A."/>
            <person name="Paszkiewicz K."/>
            <person name="Jones T."/>
            <person name="Grant M."/>
            <person name="Ambacheew D."/>
            <person name="Muzemil S."/>
            <person name="Studholme D.J."/>
        </authorList>
    </citation>
    <scope>NUCLEOTIDE SEQUENCE [LARGE SCALE GENOMIC DNA]</scope>
</reference>
<name>A0A427AQQ9_ENSVE</name>
<keyword evidence="1" id="KW-0812">Transmembrane</keyword>
<proteinExistence type="predicted"/>
<dbReference type="PANTHER" id="PTHR22753:SF14">
    <property type="entry name" value="MONOACYLGLYCEROL_DIACYLGLYCEROL O-ACYLTRANSFERASE"/>
    <property type="match status" value="1"/>
</dbReference>
<feature type="transmembrane region" description="Helical" evidence="1">
    <location>
        <begin position="136"/>
        <end position="155"/>
    </location>
</feature>
<protein>
    <submittedName>
        <fullName evidence="2">Uncharacterized protein</fullName>
    </submittedName>
</protein>
<feature type="transmembrane region" description="Helical" evidence="1">
    <location>
        <begin position="36"/>
        <end position="62"/>
    </location>
</feature>
<sequence>MYISFPSATSFGKSQVQPLIPIMGALPSELHVTVPYLLSFIMGLIGASGVLGNILLTVFGSLAIGDPVKMAMACVEDNLPILQTFEELSNSLTSLLPLLSELADIIPQDTLLWKLNLLKSGAAYVNSRLHAVKAEVLVLASSFPYLVSAVYYFLFAVQYDYWFDSECRYLTCSCEKCISGKDNLLPSGDEADRLWASLKNCKVRYFKDSGHTLLLVSCHYWSRDKLCCLILEHSVSL</sequence>
<organism evidence="2 3">
    <name type="scientific">Ensete ventricosum</name>
    <name type="common">Abyssinian banana</name>
    <name type="synonym">Musa ensete</name>
    <dbReference type="NCBI Taxonomy" id="4639"/>
    <lineage>
        <taxon>Eukaryota</taxon>
        <taxon>Viridiplantae</taxon>
        <taxon>Streptophyta</taxon>
        <taxon>Embryophyta</taxon>
        <taxon>Tracheophyta</taxon>
        <taxon>Spermatophyta</taxon>
        <taxon>Magnoliopsida</taxon>
        <taxon>Liliopsida</taxon>
        <taxon>Zingiberales</taxon>
        <taxon>Musaceae</taxon>
        <taxon>Ensete</taxon>
    </lineage>
</organism>
<dbReference type="Proteomes" id="UP000287651">
    <property type="component" value="Unassembled WGS sequence"/>
</dbReference>
<accession>A0A427AQQ9</accession>
<evidence type="ECO:0000313" key="3">
    <source>
        <dbReference type="Proteomes" id="UP000287651"/>
    </source>
</evidence>
<keyword evidence="1" id="KW-0472">Membrane</keyword>
<evidence type="ECO:0000256" key="1">
    <source>
        <dbReference type="SAM" id="Phobius"/>
    </source>
</evidence>
<dbReference type="PANTHER" id="PTHR22753">
    <property type="entry name" value="TRANSMEMBRANE PROTEIN 68"/>
    <property type="match status" value="1"/>
</dbReference>
<dbReference type="GO" id="GO:0016020">
    <property type="term" value="C:membrane"/>
    <property type="evidence" value="ECO:0007669"/>
    <property type="project" value="TreeGrafter"/>
</dbReference>
<evidence type="ECO:0000313" key="2">
    <source>
        <dbReference type="EMBL" id="RRT78548.1"/>
    </source>
</evidence>